<name>A0A7C4ML39_9BACT</name>
<evidence type="ECO:0000259" key="4">
    <source>
        <dbReference type="Pfam" id="PF09394"/>
    </source>
</evidence>
<dbReference type="InterPro" id="IPR052781">
    <property type="entry name" value="Cys_protease_inhibitor_I42"/>
</dbReference>
<organism evidence="5">
    <name type="scientific">Desulfatirhabdium butyrativorans</name>
    <dbReference type="NCBI Taxonomy" id="340467"/>
    <lineage>
        <taxon>Bacteria</taxon>
        <taxon>Pseudomonadati</taxon>
        <taxon>Thermodesulfobacteriota</taxon>
        <taxon>Desulfobacteria</taxon>
        <taxon>Desulfobacterales</taxon>
        <taxon>Desulfatirhabdiaceae</taxon>
        <taxon>Desulfatirhabdium</taxon>
    </lineage>
</organism>
<evidence type="ECO:0000256" key="1">
    <source>
        <dbReference type="ARBA" id="ARBA00022690"/>
    </source>
</evidence>
<keyword evidence="1" id="KW-0646">Protease inhibitor</keyword>
<proteinExistence type="predicted"/>
<feature type="domain" description="Proteinase inhibitor I42 chagasin" evidence="4">
    <location>
        <begin position="49"/>
        <end position="134"/>
    </location>
</feature>
<gene>
    <name evidence="5" type="ORF">ENS29_03940</name>
</gene>
<dbReference type="Gene3D" id="2.60.40.2020">
    <property type="match status" value="1"/>
</dbReference>
<dbReference type="SUPFAM" id="SSF141066">
    <property type="entry name" value="ICP-like"/>
    <property type="match status" value="1"/>
</dbReference>
<comment type="caution">
    <text evidence="5">The sequence shown here is derived from an EMBL/GenBank/DDBJ whole genome shotgun (WGS) entry which is preliminary data.</text>
</comment>
<dbReference type="InterPro" id="IPR036331">
    <property type="entry name" value="Chagasin-like_sf"/>
</dbReference>
<feature type="chain" id="PRO_5027723767" description="Proteinase inhibitor I42 chagasin domain-containing protein" evidence="3">
    <location>
        <begin position="27"/>
        <end position="144"/>
    </location>
</feature>
<protein>
    <recommendedName>
        <fullName evidence="4">Proteinase inhibitor I42 chagasin domain-containing protein</fullName>
    </recommendedName>
</protein>
<keyword evidence="3" id="KW-0732">Signal</keyword>
<accession>A0A7C4ML39</accession>
<dbReference type="PANTHER" id="PTHR36530">
    <property type="entry name" value="INHIBITOR OF CYSTEINE PEPTIDASE"/>
    <property type="match status" value="1"/>
</dbReference>
<feature type="signal peptide" evidence="3">
    <location>
        <begin position="1"/>
        <end position="26"/>
    </location>
</feature>
<dbReference type="InterPro" id="IPR018990">
    <property type="entry name" value="Prot_inh_I42_chagasin"/>
</dbReference>
<dbReference type="AlphaFoldDB" id="A0A7C4ML39"/>
<dbReference type="Pfam" id="PF09394">
    <property type="entry name" value="Inhibitor_I42"/>
    <property type="match status" value="1"/>
</dbReference>
<evidence type="ECO:0000256" key="3">
    <source>
        <dbReference type="SAM" id="SignalP"/>
    </source>
</evidence>
<reference evidence="5" key="1">
    <citation type="journal article" date="2020" name="mSystems">
        <title>Genome- and Community-Level Interaction Insights into Carbon Utilization and Element Cycling Functions of Hydrothermarchaeota in Hydrothermal Sediment.</title>
        <authorList>
            <person name="Zhou Z."/>
            <person name="Liu Y."/>
            <person name="Xu W."/>
            <person name="Pan J."/>
            <person name="Luo Z.H."/>
            <person name="Li M."/>
        </authorList>
    </citation>
    <scope>NUCLEOTIDE SEQUENCE [LARGE SCALE GENOMIC DNA]</scope>
    <source>
        <strain evidence="5">SpSt-477</strain>
    </source>
</reference>
<dbReference type="PANTHER" id="PTHR36530:SF1">
    <property type="entry name" value="AMOEBIASIN-1"/>
    <property type="match status" value="1"/>
</dbReference>
<dbReference type="EMBL" id="DSUH01000084">
    <property type="protein sequence ID" value="HGU31990.1"/>
    <property type="molecule type" value="Genomic_DNA"/>
</dbReference>
<evidence type="ECO:0000256" key="2">
    <source>
        <dbReference type="ARBA" id="ARBA00022704"/>
    </source>
</evidence>
<keyword evidence="2" id="KW-0789">Thiol protease inhibitor</keyword>
<sequence length="144" mass="16041">MKPFLKLFGLIAASCWMGACSGGLYASNGSGNPVVLKDGDAGKWVRIRLTDPLSIELLSNPTTGFLWKIAAIDDTMIRLDDQETYIPDRVPPGIVGSGGKTVFPFRLLRPGRTEIVFEYRRPFEKKPEPEKRIVFQLEIGDVEQ</sequence>
<dbReference type="PROSITE" id="PS51257">
    <property type="entry name" value="PROKAR_LIPOPROTEIN"/>
    <property type="match status" value="1"/>
</dbReference>
<evidence type="ECO:0000313" key="5">
    <source>
        <dbReference type="EMBL" id="HGU31990.1"/>
    </source>
</evidence>
<dbReference type="GO" id="GO:0004869">
    <property type="term" value="F:cysteine-type endopeptidase inhibitor activity"/>
    <property type="evidence" value="ECO:0007669"/>
    <property type="project" value="UniProtKB-KW"/>
</dbReference>